<dbReference type="OMA" id="MARPCYS"/>
<keyword evidence="2" id="KW-0964">Secreted</keyword>
<proteinExistence type="inferred from homology"/>
<gene>
    <name evidence="7" type="ORF">C5167_040181</name>
</gene>
<reference evidence="7 8" key="1">
    <citation type="journal article" date="2018" name="Science">
        <title>The opium poppy genome and morphinan production.</title>
        <authorList>
            <person name="Guo L."/>
            <person name="Winzer T."/>
            <person name="Yang X."/>
            <person name="Li Y."/>
            <person name="Ning Z."/>
            <person name="He Z."/>
            <person name="Teodor R."/>
            <person name="Lu Y."/>
            <person name="Bowser T.A."/>
            <person name="Graham I.A."/>
            <person name="Ye K."/>
        </authorList>
    </citation>
    <scope>NUCLEOTIDE SEQUENCE [LARGE SCALE GENOMIC DNA]</scope>
    <source>
        <strain evidence="8">cv. HN1</strain>
        <tissue evidence="7">Leaves</tissue>
    </source>
</reference>
<dbReference type="Pfam" id="PF01657">
    <property type="entry name" value="Stress-antifung"/>
    <property type="match status" value="2"/>
</dbReference>
<dbReference type="CDD" id="cd23509">
    <property type="entry name" value="Gnk2-like"/>
    <property type="match status" value="2"/>
</dbReference>
<evidence type="ECO:0000256" key="3">
    <source>
        <dbReference type="ARBA" id="ARBA00022729"/>
    </source>
</evidence>
<protein>
    <recommendedName>
        <fullName evidence="6">Gnk2-homologous domain-containing protein</fullName>
    </recommendedName>
</protein>
<comment type="subcellular location">
    <subcellularLocation>
        <location evidence="1">Secreted</location>
    </subcellularLocation>
</comment>
<evidence type="ECO:0000256" key="2">
    <source>
        <dbReference type="ARBA" id="ARBA00022525"/>
    </source>
</evidence>
<organism evidence="7 8">
    <name type="scientific">Papaver somniferum</name>
    <name type="common">Opium poppy</name>
    <dbReference type="NCBI Taxonomy" id="3469"/>
    <lineage>
        <taxon>Eukaryota</taxon>
        <taxon>Viridiplantae</taxon>
        <taxon>Streptophyta</taxon>
        <taxon>Embryophyta</taxon>
        <taxon>Tracheophyta</taxon>
        <taxon>Spermatophyta</taxon>
        <taxon>Magnoliopsida</taxon>
        <taxon>Ranunculales</taxon>
        <taxon>Papaveraceae</taxon>
        <taxon>Papaveroideae</taxon>
        <taxon>Papaver</taxon>
    </lineage>
</organism>
<dbReference type="EMBL" id="CM010715">
    <property type="protein sequence ID" value="RZC47239.1"/>
    <property type="molecule type" value="Genomic_DNA"/>
</dbReference>
<name>A0A4Y7IIG8_PAPSO</name>
<evidence type="ECO:0000256" key="4">
    <source>
        <dbReference type="ARBA" id="ARBA00022737"/>
    </source>
</evidence>
<keyword evidence="8" id="KW-1185">Reference proteome</keyword>
<dbReference type="PANTHER" id="PTHR32411">
    <property type="entry name" value="CYSTEINE-RICH REPEAT SECRETORY PROTEIN 38-RELATED"/>
    <property type="match status" value="1"/>
</dbReference>
<evidence type="ECO:0000259" key="6">
    <source>
        <dbReference type="PROSITE" id="PS51473"/>
    </source>
</evidence>
<dbReference type="GO" id="GO:0005576">
    <property type="term" value="C:extracellular region"/>
    <property type="evidence" value="ECO:0007669"/>
    <property type="project" value="UniProtKB-SubCell"/>
</dbReference>
<dbReference type="AlphaFoldDB" id="A0A4Y7IIG8"/>
<dbReference type="PROSITE" id="PS51473">
    <property type="entry name" value="GNK2"/>
    <property type="match status" value="2"/>
</dbReference>
<dbReference type="InterPro" id="IPR050581">
    <property type="entry name" value="CRR_secretory_protein"/>
</dbReference>
<evidence type="ECO:0000256" key="5">
    <source>
        <dbReference type="ARBA" id="ARBA00038515"/>
    </source>
</evidence>
<dbReference type="Gramene" id="RZC47239">
    <property type="protein sequence ID" value="RZC47239"/>
    <property type="gene ID" value="C5167_040181"/>
</dbReference>
<keyword evidence="4" id="KW-0677">Repeat</keyword>
<evidence type="ECO:0000313" key="7">
    <source>
        <dbReference type="EMBL" id="RZC47239.1"/>
    </source>
</evidence>
<dbReference type="Proteomes" id="UP000316621">
    <property type="component" value="Chromosome 1"/>
</dbReference>
<feature type="domain" description="Gnk2-homologous" evidence="6">
    <location>
        <begin position="150"/>
        <end position="258"/>
    </location>
</feature>
<feature type="domain" description="Gnk2-homologous" evidence="6">
    <location>
        <begin position="24"/>
        <end position="132"/>
    </location>
</feature>
<feature type="non-terminal residue" evidence="7">
    <location>
        <position position="1"/>
    </location>
</feature>
<evidence type="ECO:0000313" key="8">
    <source>
        <dbReference type="Proteomes" id="UP000316621"/>
    </source>
</evidence>
<dbReference type="InterPro" id="IPR002902">
    <property type="entry name" value="GNK2"/>
</dbReference>
<accession>A0A4Y7IIG8</accession>
<dbReference type="InterPro" id="IPR038408">
    <property type="entry name" value="GNK2_sf"/>
</dbReference>
<evidence type="ECO:0000256" key="1">
    <source>
        <dbReference type="ARBA" id="ARBA00004613"/>
    </source>
</evidence>
<dbReference type="Gene3D" id="3.30.430.20">
    <property type="entry name" value="Gnk2 domain, C-X8-C-X2-C motif"/>
    <property type="match status" value="2"/>
</dbReference>
<sequence length="276" mass="30743">VARILYEFCFLQYDTQEFIGELDNCNCVIYANVGNVNGDSTFFEKVLGDLTDKITGEALDFKSKIGFAKGQTKLSEFETLYSLVQCIRGLSKFACSQCLATAIGNYAGSCTDKKGYRSIYRGATARVSPFWFFGSALRYDTQKFVGELDTSGGLIYYNVENVTGDAAVFEKVLGDLTDKVTREALDRRNRIGFGKGQIKLSPFETLYTQVQCTRDLSKLACSQCLATAVGNYAGYCKDKKGCRAIYSSCFVRYELYPIFFPVSSVNTTAQNVYSRH</sequence>
<comment type="similarity">
    <text evidence="5">Belongs to the cysteine-rich repeat secretory protein family.</text>
</comment>
<dbReference type="PANTHER" id="PTHR32411:SF55">
    <property type="entry name" value="CYSTEINE-RICH REPEAT SECRETORY PROTEIN 55"/>
    <property type="match status" value="1"/>
</dbReference>
<keyword evidence="3" id="KW-0732">Signal</keyword>